<keyword evidence="3 7" id="KW-0732">Signal</keyword>
<feature type="transmembrane region" description="Helical" evidence="6">
    <location>
        <begin position="225"/>
        <end position="245"/>
    </location>
</feature>
<dbReference type="InterPro" id="IPR009637">
    <property type="entry name" value="GPR107/GPR108-like"/>
</dbReference>
<name>A0A9Q1C6P0_HOLLE</name>
<feature type="transmembrane region" description="Helical" evidence="6">
    <location>
        <begin position="438"/>
        <end position="456"/>
    </location>
</feature>
<dbReference type="PANTHER" id="PTHR21229">
    <property type="entry name" value="LUNG SEVEN TRANSMEMBRANE RECEPTOR"/>
    <property type="match status" value="1"/>
</dbReference>
<feature type="chain" id="PRO_5040151309" description="GOST seven transmembrane domain-containing protein" evidence="7">
    <location>
        <begin position="17"/>
        <end position="513"/>
    </location>
</feature>
<feature type="transmembrane region" description="Helical" evidence="6">
    <location>
        <begin position="410"/>
        <end position="432"/>
    </location>
</feature>
<protein>
    <recommendedName>
        <fullName evidence="8">GOST seven transmembrane domain-containing protein</fullName>
    </recommendedName>
</protein>
<keyword evidence="10" id="KW-1185">Reference proteome</keyword>
<organism evidence="9 10">
    <name type="scientific">Holothuria leucospilota</name>
    <name type="common">Black long sea cucumber</name>
    <name type="synonym">Mertensiothuria leucospilota</name>
    <dbReference type="NCBI Taxonomy" id="206669"/>
    <lineage>
        <taxon>Eukaryota</taxon>
        <taxon>Metazoa</taxon>
        <taxon>Echinodermata</taxon>
        <taxon>Eleutherozoa</taxon>
        <taxon>Echinozoa</taxon>
        <taxon>Holothuroidea</taxon>
        <taxon>Aspidochirotacea</taxon>
        <taxon>Aspidochirotida</taxon>
        <taxon>Holothuriidae</taxon>
        <taxon>Holothuria</taxon>
    </lineage>
</organism>
<evidence type="ECO:0000256" key="1">
    <source>
        <dbReference type="ARBA" id="ARBA00004141"/>
    </source>
</evidence>
<dbReference type="OrthoDB" id="29657at2759"/>
<evidence type="ECO:0000256" key="2">
    <source>
        <dbReference type="ARBA" id="ARBA00022692"/>
    </source>
</evidence>
<proteinExistence type="predicted"/>
<evidence type="ECO:0000256" key="3">
    <source>
        <dbReference type="ARBA" id="ARBA00022729"/>
    </source>
</evidence>
<feature type="signal peptide" evidence="7">
    <location>
        <begin position="1"/>
        <end position="16"/>
    </location>
</feature>
<evidence type="ECO:0000256" key="7">
    <source>
        <dbReference type="SAM" id="SignalP"/>
    </source>
</evidence>
<dbReference type="Pfam" id="PF06814">
    <property type="entry name" value="GOST_TM"/>
    <property type="match status" value="1"/>
</dbReference>
<feature type="transmembrane region" description="Helical" evidence="6">
    <location>
        <begin position="330"/>
        <end position="348"/>
    </location>
</feature>
<feature type="transmembrane region" description="Helical" evidence="6">
    <location>
        <begin position="360"/>
        <end position="381"/>
    </location>
</feature>
<dbReference type="PANTHER" id="PTHR21229:SF2">
    <property type="entry name" value="RE59932P"/>
    <property type="match status" value="1"/>
</dbReference>
<keyword evidence="2 6" id="KW-0812">Transmembrane</keyword>
<evidence type="ECO:0000259" key="8">
    <source>
        <dbReference type="Pfam" id="PF06814"/>
    </source>
</evidence>
<dbReference type="Proteomes" id="UP001152320">
    <property type="component" value="Chromosome 7"/>
</dbReference>
<evidence type="ECO:0000313" key="10">
    <source>
        <dbReference type="Proteomes" id="UP001152320"/>
    </source>
</evidence>
<dbReference type="GO" id="GO:0005794">
    <property type="term" value="C:Golgi apparatus"/>
    <property type="evidence" value="ECO:0007669"/>
    <property type="project" value="TreeGrafter"/>
</dbReference>
<dbReference type="AlphaFoldDB" id="A0A9Q1C6P0"/>
<dbReference type="InterPro" id="IPR053937">
    <property type="entry name" value="GOST_TM"/>
</dbReference>
<evidence type="ECO:0000313" key="9">
    <source>
        <dbReference type="EMBL" id="KAJ8038871.1"/>
    </source>
</evidence>
<dbReference type="EMBL" id="JAIZAY010000007">
    <property type="protein sequence ID" value="KAJ8038871.1"/>
    <property type="molecule type" value="Genomic_DNA"/>
</dbReference>
<dbReference type="GO" id="GO:0016020">
    <property type="term" value="C:membrane"/>
    <property type="evidence" value="ECO:0007669"/>
    <property type="project" value="UniProtKB-SubCell"/>
</dbReference>
<evidence type="ECO:0000256" key="4">
    <source>
        <dbReference type="ARBA" id="ARBA00022989"/>
    </source>
</evidence>
<keyword evidence="5 6" id="KW-0472">Membrane</keyword>
<evidence type="ECO:0000256" key="5">
    <source>
        <dbReference type="ARBA" id="ARBA00023136"/>
    </source>
</evidence>
<gene>
    <name evidence="9" type="ORF">HOLleu_16426</name>
</gene>
<sequence>MRVILLTVLFIHEVYGRNRSLSINGKFQNDISSEDPLSKFGYLKEGQLFVNVTDLSISPPSKSRFGFVLEKYGWFIVGHERTKQMEAHICRLNLKLIGDEKSSVSVIFWFSESQFISSSMNDSLRIINGDEDCQLMPSEKVESGNATLVNKTLASSSTSLSFKICFDRPNDEGEYSLKFVMCNNSATSQDKTNPPEGVDYSFKVNFVEQNKGPNYLPAGEMALPGFYACMSIIFGGAGLFWIVFLCRHEETVFKIHYLMFLLMVLKTLSLMFHSVDYHFIAVEGSPMQAFAVLFYITYLTKGALLFSVLALIGSGWAFIKPVLSDKEKKIFVLVIPMQILANVAYIITETTEEGGTQYQHWRKIFLVVDLLCCVAILYPVVWSVRHLQIAALTDGKAAIGLRKLKLFRQFYTMIVCYFYSTRIISLVLKAALSFRYAWIHEVFFEGVTLLFFVVTAHKFRPGSDNPYLQLQSEDEYEDEEEETELEEVTMQSGVSNGLIRKSHNSNHMTNHVT</sequence>
<accession>A0A9Q1C6P0</accession>
<comment type="caution">
    <text evidence="9">The sequence shown here is derived from an EMBL/GenBank/DDBJ whole genome shotgun (WGS) entry which is preliminary data.</text>
</comment>
<feature type="transmembrane region" description="Helical" evidence="6">
    <location>
        <begin position="295"/>
        <end position="318"/>
    </location>
</feature>
<reference evidence="9" key="1">
    <citation type="submission" date="2021-10" db="EMBL/GenBank/DDBJ databases">
        <title>Tropical sea cucumber genome reveals ecological adaptation and Cuvierian tubules defense mechanism.</title>
        <authorList>
            <person name="Chen T."/>
        </authorList>
    </citation>
    <scope>NUCLEOTIDE SEQUENCE</scope>
    <source>
        <strain evidence="9">Nanhai2018</strain>
        <tissue evidence="9">Muscle</tissue>
    </source>
</reference>
<comment type="subcellular location">
    <subcellularLocation>
        <location evidence="1">Membrane</location>
        <topology evidence="1">Multi-pass membrane protein</topology>
    </subcellularLocation>
</comment>
<feature type="domain" description="GOST seven transmembrane" evidence="8">
    <location>
        <begin position="225"/>
        <end position="466"/>
    </location>
</feature>
<evidence type="ECO:0000256" key="6">
    <source>
        <dbReference type="SAM" id="Phobius"/>
    </source>
</evidence>
<keyword evidence="4 6" id="KW-1133">Transmembrane helix</keyword>
<feature type="transmembrane region" description="Helical" evidence="6">
    <location>
        <begin position="257"/>
        <end position="275"/>
    </location>
</feature>